<protein>
    <recommendedName>
        <fullName evidence="5">Phage tail protein</fullName>
    </recommendedName>
</protein>
<dbReference type="Proteomes" id="UP000095606">
    <property type="component" value="Unassembled WGS sequence"/>
</dbReference>
<organism evidence="1 3">
    <name type="scientific">Bacteroides faecis</name>
    <dbReference type="NCBI Taxonomy" id="674529"/>
    <lineage>
        <taxon>Bacteria</taxon>
        <taxon>Pseudomonadati</taxon>
        <taxon>Bacteroidota</taxon>
        <taxon>Bacteroidia</taxon>
        <taxon>Bacteroidales</taxon>
        <taxon>Bacteroidaceae</taxon>
        <taxon>Bacteroides</taxon>
    </lineage>
</organism>
<evidence type="ECO:0000313" key="2">
    <source>
        <dbReference type="EMBL" id="UVQ73331.1"/>
    </source>
</evidence>
<evidence type="ECO:0000313" key="3">
    <source>
        <dbReference type="Proteomes" id="UP000095606"/>
    </source>
</evidence>
<dbReference type="RefSeq" id="WP_008647825.1">
    <property type="nucleotide sequence ID" value="NZ_CABMFH010000002.1"/>
</dbReference>
<reference evidence="2" key="2">
    <citation type="submission" date="2022-08" db="EMBL/GenBank/DDBJ databases">
        <title>Genome Sequencing of Bacteroides fragilis Group Isolates with Nanopore Technology.</title>
        <authorList>
            <person name="Tisza M.J."/>
            <person name="Smith D."/>
            <person name="Dekker J.P."/>
        </authorList>
    </citation>
    <scope>NUCLEOTIDE SEQUENCE</scope>
    <source>
        <strain evidence="2">BFG-527</strain>
    </source>
</reference>
<sequence>MAIINNVAYSWSMIRISIPALDISEDSTIMQGVSEIKWNKTRKVENNYGIGGNAINRGFGNKTCTASITMDYNTVSQLRALAGSLMDLGEFDLIISFTNAYAGEDWTAETVTLKGCLFNEDGMESKQDDTNITKEFNLNPFDIITGEGTSSWL</sequence>
<reference evidence="1 3" key="1">
    <citation type="submission" date="2015-09" db="EMBL/GenBank/DDBJ databases">
        <authorList>
            <consortium name="Pathogen Informatics"/>
        </authorList>
    </citation>
    <scope>NUCLEOTIDE SEQUENCE [LARGE SCALE GENOMIC DNA]</scope>
    <source>
        <strain evidence="1 3">2789STDY5834846</strain>
    </source>
</reference>
<dbReference type="Proteomes" id="UP001060104">
    <property type="component" value="Chromosome"/>
</dbReference>
<keyword evidence="4" id="KW-1185">Reference proteome</keyword>
<evidence type="ECO:0000313" key="1">
    <source>
        <dbReference type="EMBL" id="CUO53908.1"/>
    </source>
</evidence>
<dbReference type="AlphaFoldDB" id="A0A174FYB0"/>
<name>A0A174FYB0_9BACE</name>
<accession>A0A174FYB0</accession>
<dbReference type="EMBL" id="CP103141">
    <property type="protein sequence ID" value="UVQ73331.1"/>
    <property type="molecule type" value="Genomic_DNA"/>
</dbReference>
<proteinExistence type="predicted"/>
<accession>A0A3E5GLF6</accession>
<evidence type="ECO:0000313" key="4">
    <source>
        <dbReference type="Proteomes" id="UP001060104"/>
    </source>
</evidence>
<dbReference type="EMBL" id="CZAE01000002">
    <property type="protein sequence ID" value="CUO53908.1"/>
    <property type="molecule type" value="Genomic_DNA"/>
</dbReference>
<evidence type="ECO:0008006" key="5">
    <source>
        <dbReference type="Google" id="ProtNLM"/>
    </source>
</evidence>
<gene>
    <name evidence="1" type="ORF">ERS852461_00492</name>
    <name evidence="2" type="ORF">NXY30_20185</name>
</gene>